<keyword evidence="2" id="KW-1185">Reference proteome</keyword>
<gene>
    <name evidence="1" type="ORF">Amon02_000914900</name>
</gene>
<evidence type="ECO:0000313" key="1">
    <source>
        <dbReference type="EMBL" id="GME92735.1"/>
    </source>
</evidence>
<reference evidence="1" key="1">
    <citation type="submission" date="2023-04" db="EMBL/GenBank/DDBJ databases">
        <title>Ambrosiozyma monospora NBRC 10751.</title>
        <authorList>
            <person name="Ichikawa N."/>
            <person name="Sato H."/>
            <person name="Tonouchi N."/>
        </authorList>
    </citation>
    <scope>NUCLEOTIDE SEQUENCE</scope>
    <source>
        <strain evidence="1">NBRC 10751</strain>
    </source>
</reference>
<comment type="caution">
    <text evidence="1">The sequence shown here is derived from an EMBL/GenBank/DDBJ whole genome shotgun (WGS) entry which is preliminary data.</text>
</comment>
<protein>
    <submittedName>
        <fullName evidence="1">Unnamed protein product</fullName>
    </submittedName>
</protein>
<dbReference type="Proteomes" id="UP001165064">
    <property type="component" value="Unassembled WGS sequence"/>
</dbReference>
<accession>A0ACB5TQP2</accession>
<organism evidence="1 2">
    <name type="scientific">Ambrosiozyma monospora</name>
    <name type="common">Yeast</name>
    <name type="synonym">Endomycopsis monosporus</name>
    <dbReference type="NCBI Taxonomy" id="43982"/>
    <lineage>
        <taxon>Eukaryota</taxon>
        <taxon>Fungi</taxon>
        <taxon>Dikarya</taxon>
        <taxon>Ascomycota</taxon>
        <taxon>Saccharomycotina</taxon>
        <taxon>Pichiomycetes</taxon>
        <taxon>Pichiales</taxon>
        <taxon>Pichiaceae</taxon>
        <taxon>Ambrosiozyma</taxon>
    </lineage>
</organism>
<proteinExistence type="predicted"/>
<dbReference type="EMBL" id="BSXS01008509">
    <property type="protein sequence ID" value="GME92735.1"/>
    <property type="molecule type" value="Genomic_DNA"/>
</dbReference>
<sequence length="188" mass="21094">MNYSLHISFLLLISQFAESLPTPTSSTSTSITSTTETNNETPTPILSLWKTTFNSLKSQHPALIRRSWTPSEIGLTVFSVMMGLIVVLGPLACIWFCCGSPNTKSERDERRIDFDQGYREWISEHPVANETRANESTSATKTVPSNDRPVRLDPPPRAYLEDSLLVGENRPFRVEPSPPYRPASTEKH</sequence>
<name>A0ACB5TQP2_AMBMO</name>
<evidence type="ECO:0000313" key="2">
    <source>
        <dbReference type="Proteomes" id="UP001165064"/>
    </source>
</evidence>